<dbReference type="Pfam" id="PF03795">
    <property type="entry name" value="YCII"/>
    <property type="match status" value="1"/>
</dbReference>
<dbReference type="SUPFAM" id="SSF54909">
    <property type="entry name" value="Dimeric alpha+beta barrel"/>
    <property type="match status" value="1"/>
</dbReference>
<comment type="similarity">
    <text evidence="1">Belongs to the YciI family.</text>
</comment>
<dbReference type="InterPro" id="IPR005545">
    <property type="entry name" value="YCII"/>
</dbReference>
<dbReference type="Gene3D" id="3.30.70.1060">
    <property type="entry name" value="Dimeric alpha+beta barrel"/>
    <property type="match status" value="1"/>
</dbReference>
<evidence type="ECO:0000256" key="1">
    <source>
        <dbReference type="ARBA" id="ARBA00007689"/>
    </source>
</evidence>
<accession>A0AAU8MVW5</accession>
<dbReference type="InterPro" id="IPR011008">
    <property type="entry name" value="Dimeric_a/b-barrel"/>
</dbReference>
<name>A0AAU8MVW5_9GAMM</name>
<evidence type="ECO:0000256" key="2">
    <source>
        <dbReference type="SAM" id="MobiDB-lite"/>
    </source>
</evidence>
<organism evidence="4">
    <name type="scientific">Lysobacter firmicutimachus</name>
    <dbReference type="NCBI Taxonomy" id="1792846"/>
    <lineage>
        <taxon>Bacteria</taxon>
        <taxon>Pseudomonadati</taxon>
        <taxon>Pseudomonadota</taxon>
        <taxon>Gammaproteobacteria</taxon>
        <taxon>Lysobacterales</taxon>
        <taxon>Lysobacteraceae</taxon>
        <taxon>Lysobacter</taxon>
    </lineage>
</organism>
<sequence length="142" mass="15731">MKFMLIVKADPDSESGRQPEPALLQAMDAYNQALVRAGVLLAAEGLRPSAQGARVHFDGAERRVVAGPFPETEQLVAGFWLIQARSLEEAIEWVKRVPNPDGLRSQIEIRRVFDQIDFAPDPDAEPQRPEPRPRDAGAARAH</sequence>
<feature type="region of interest" description="Disordered" evidence="2">
    <location>
        <begin position="116"/>
        <end position="142"/>
    </location>
</feature>
<dbReference type="EMBL" id="CP159925">
    <property type="protein sequence ID" value="XCO76125.1"/>
    <property type="molecule type" value="Genomic_DNA"/>
</dbReference>
<feature type="domain" description="YCII-related" evidence="3">
    <location>
        <begin position="1"/>
        <end position="109"/>
    </location>
</feature>
<reference evidence="4" key="1">
    <citation type="submission" date="2024-06" db="EMBL/GenBank/DDBJ databases">
        <authorList>
            <person name="Li S."/>
        </authorList>
    </citation>
    <scope>NUCLEOTIDE SEQUENCE</scope>
    <source>
        <strain evidence="4">SR10</strain>
    </source>
</reference>
<dbReference type="PANTHER" id="PTHR35174:SF4">
    <property type="entry name" value="BLL7163 PROTEIN"/>
    <property type="match status" value="1"/>
</dbReference>
<evidence type="ECO:0000313" key="4">
    <source>
        <dbReference type="EMBL" id="XCO76125.1"/>
    </source>
</evidence>
<dbReference type="AlphaFoldDB" id="A0AAU8MVW5"/>
<dbReference type="RefSeq" id="WP_363799515.1">
    <property type="nucleotide sequence ID" value="NZ_CP159925.1"/>
</dbReference>
<proteinExistence type="inferred from homology"/>
<protein>
    <submittedName>
        <fullName evidence="4">YciI family protein</fullName>
    </submittedName>
</protein>
<evidence type="ECO:0000259" key="3">
    <source>
        <dbReference type="Pfam" id="PF03795"/>
    </source>
</evidence>
<gene>
    <name evidence="4" type="ORF">ABU614_04875</name>
</gene>
<dbReference type="PANTHER" id="PTHR35174">
    <property type="entry name" value="BLL7171 PROTEIN-RELATED"/>
    <property type="match status" value="1"/>
</dbReference>
<feature type="compositionally biased region" description="Basic and acidic residues" evidence="2">
    <location>
        <begin position="125"/>
        <end position="142"/>
    </location>
</feature>